<keyword evidence="14" id="KW-0805">Transcription regulation</keyword>
<feature type="domain" description="AP2/ERF" evidence="23">
    <location>
        <begin position="2151"/>
        <end position="2218"/>
    </location>
</feature>
<feature type="region of interest" description="Disordered" evidence="21">
    <location>
        <begin position="2525"/>
        <end position="2608"/>
    </location>
</feature>
<dbReference type="InterPro" id="IPR013083">
    <property type="entry name" value="Znf_RING/FYVE/PHD"/>
</dbReference>
<evidence type="ECO:0000256" key="20">
    <source>
        <dbReference type="PROSITE-ProRule" id="PRU00146"/>
    </source>
</evidence>
<keyword evidence="15" id="KW-0238">DNA-binding</keyword>
<feature type="compositionally biased region" description="Basic and acidic residues" evidence="21">
    <location>
        <begin position="2529"/>
        <end position="2538"/>
    </location>
</feature>
<dbReference type="GO" id="GO:0005634">
    <property type="term" value="C:nucleus"/>
    <property type="evidence" value="ECO:0007669"/>
    <property type="project" value="UniProtKB-SubCell"/>
</dbReference>
<dbReference type="PROSITE" id="PS51032">
    <property type="entry name" value="AP2_ERF"/>
    <property type="match status" value="2"/>
</dbReference>
<dbReference type="CDD" id="cd15519">
    <property type="entry name" value="PHD1_Lid2p_like"/>
    <property type="match status" value="1"/>
</dbReference>
<dbReference type="InterPro" id="IPR016177">
    <property type="entry name" value="DNA-bd_dom_sf"/>
</dbReference>
<gene>
    <name evidence="25" type="ORF">P43SY_009750</name>
</gene>
<feature type="compositionally biased region" description="Basic and acidic residues" evidence="21">
    <location>
        <begin position="3472"/>
        <end position="3481"/>
    </location>
</feature>
<evidence type="ECO:0000259" key="23">
    <source>
        <dbReference type="PROSITE" id="PS51032"/>
    </source>
</evidence>
<evidence type="ECO:0000256" key="12">
    <source>
        <dbReference type="ARBA" id="ARBA00023002"/>
    </source>
</evidence>
<dbReference type="Proteomes" id="UP001209570">
    <property type="component" value="Unassembled WGS sequence"/>
</dbReference>
<dbReference type="InterPro" id="IPR014017">
    <property type="entry name" value="DNA_helicase_UvrD-like_C"/>
</dbReference>
<dbReference type="GO" id="GO:0004527">
    <property type="term" value="F:exonuclease activity"/>
    <property type="evidence" value="ECO:0007669"/>
    <property type="project" value="UniProtKB-KW"/>
</dbReference>
<name>A0AAD5LWY9_PYTIN</name>
<dbReference type="InterPro" id="IPR023696">
    <property type="entry name" value="Ureohydrolase_dom_sf"/>
</dbReference>
<dbReference type="Gene3D" id="3.40.50.300">
    <property type="entry name" value="P-loop containing nucleotide triphosphate hydrolases"/>
    <property type="match status" value="1"/>
</dbReference>
<dbReference type="Gene3D" id="3.30.730.10">
    <property type="entry name" value="AP2/ERF domain"/>
    <property type="match status" value="2"/>
</dbReference>
<comment type="pathway">
    <text evidence="19">Amino-acid biosynthesis; ergothioneine biosynthesis.</text>
</comment>
<feature type="region of interest" description="Disordered" evidence="21">
    <location>
        <begin position="328"/>
        <end position="355"/>
    </location>
</feature>
<evidence type="ECO:0000256" key="21">
    <source>
        <dbReference type="SAM" id="MobiDB-lite"/>
    </source>
</evidence>
<evidence type="ECO:0000256" key="9">
    <source>
        <dbReference type="ARBA" id="ARBA00022833"/>
    </source>
</evidence>
<evidence type="ECO:0000256" key="6">
    <source>
        <dbReference type="ARBA" id="ARBA00022771"/>
    </source>
</evidence>
<dbReference type="EMBL" id="JAKCXM010000314">
    <property type="protein sequence ID" value="KAJ0396020.1"/>
    <property type="molecule type" value="Genomic_DNA"/>
</dbReference>
<dbReference type="PANTHER" id="PTHR23150">
    <property type="entry name" value="SULFATASE MODIFYING FACTOR 1, 2"/>
    <property type="match status" value="1"/>
</dbReference>
<dbReference type="InterPro" id="IPR051043">
    <property type="entry name" value="Sulfatase_Mod_Factor_Kinase"/>
</dbReference>
<dbReference type="Gene3D" id="3.40.800.20">
    <property type="entry name" value="Histone deacetylase domain"/>
    <property type="match status" value="1"/>
</dbReference>
<dbReference type="GO" id="GO:0004386">
    <property type="term" value="F:helicase activity"/>
    <property type="evidence" value="ECO:0007669"/>
    <property type="project" value="UniProtKB-KW"/>
</dbReference>
<accession>A0AAD5LWY9</accession>
<comment type="caution">
    <text evidence="25">The sequence shown here is derived from an EMBL/GenBank/DDBJ whole genome shotgun (WGS) entry which is preliminary data.</text>
</comment>
<dbReference type="InterPro" id="IPR036955">
    <property type="entry name" value="AP2/ERF_dom_sf"/>
</dbReference>
<dbReference type="PANTHER" id="PTHR23150:SF26">
    <property type="entry name" value="GENERIC METHYLTRANSFERASE"/>
    <property type="match status" value="1"/>
</dbReference>
<keyword evidence="9" id="KW-0862">Zinc</keyword>
<evidence type="ECO:0008006" key="27">
    <source>
        <dbReference type="Google" id="ProtNLM"/>
    </source>
</evidence>
<feature type="region of interest" description="Disordered" evidence="21">
    <location>
        <begin position="3090"/>
        <end position="3117"/>
    </location>
</feature>
<dbReference type="PRINTS" id="PR01270">
    <property type="entry name" value="HDASUPER"/>
</dbReference>
<dbReference type="GO" id="GO:0005524">
    <property type="term" value="F:ATP binding"/>
    <property type="evidence" value="ECO:0007669"/>
    <property type="project" value="UniProtKB-KW"/>
</dbReference>
<feature type="domain" description="PHD-type" evidence="22">
    <location>
        <begin position="1843"/>
        <end position="1893"/>
    </location>
</feature>
<dbReference type="GO" id="GO:0008270">
    <property type="term" value="F:zinc ion binding"/>
    <property type="evidence" value="ECO:0007669"/>
    <property type="project" value="UniProtKB-KW"/>
</dbReference>
<dbReference type="SUPFAM" id="SSF56436">
    <property type="entry name" value="C-type lectin-like"/>
    <property type="match status" value="1"/>
</dbReference>
<dbReference type="SUPFAM" id="SSF52540">
    <property type="entry name" value="P-loop containing nucleoside triphosphate hydrolases"/>
    <property type="match status" value="1"/>
</dbReference>
<evidence type="ECO:0000256" key="18">
    <source>
        <dbReference type="ARBA" id="ARBA00023242"/>
    </source>
</evidence>
<dbReference type="CDD" id="cd11599">
    <property type="entry name" value="HDAC_classII_2"/>
    <property type="match status" value="1"/>
</dbReference>
<evidence type="ECO:0000313" key="26">
    <source>
        <dbReference type="Proteomes" id="UP001209570"/>
    </source>
</evidence>
<keyword evidence="10" id="KW-0269">Exonuclease</keyword>
<dbReference type="Gene3D" id="1.10.486.10">
    <property type="entry name" value="PCRA, domain 4"/>
    <property type="match status" value="1"/>
</dbReference>
<dbReference type="InterPro" id="IPR001965">
    <property type="entry name" value="Znf_PHD"/>
</dbReference>
<dbReference type="InterPro" id="IPR038726">
    <property type="entry name" value="PDDEXK_AddAB-type"/>
</dbReference>
<evidence type="ECO:0000259" key="24">
    <source>
        <dbReference type="PROSITE" id="PS51217"/>
    </source>
</evidence>
<keyword evidence="8" id="KW-0347">Helicase</keyword>
<dbReference type="PROSITE" id="PS50016">
    <property type="entry name" value="ZF_PHD_2"/>
    <property type="match status" value="1"/>
</dbReference>
<feature type="region of interest" description="Disordered" evidence="21">
    <location>
        <begin position="748"/>
        <end position="771"/>
    </location>
</feature>
<evidence type="ECO:0000256" key="2">
    <source>
        <dbReference type="ARBA" id="ARBA00022722"/>
    </source>
</evidence>
<evidence type="ECO:0000256" key="19">
    <source>
        <dbReference type="ARBA" id="ARBA00037882"/>
    </source>
</evidence>
<keyword evidence="4" id="KW-0547">Nucleotide-binding</keyword>
<feature type="compositionally biased region" description="Acidic residues" evidence="21">
    <location>
        <begin position="3579"/>
        <end position="3600"/>
    </location>
</feature>
<dbReference type="Pfam" id="PF00628">
    <property type="entry name" value="PHD"/>
    <property type="match status" value="1"/>
</dbReference>
<dbReference type="InterPro" id="IPR037138">
    <property type="entry name" value="His_deacetylse_dom_sf"/>
</dbReference>
<keyword evidence="12" id="KW-0560">Oxidoreductase</keyword>
<feature type="compositionally biased region" description="Gly residues" evidence="21">
    <location>
        <begin position="2098"/>
        <end position="2108"/>
    </location>
</feature>
<feature type="compositionally biased region" description="Low complexity" evidence="21">
    <location>
        <begin position="2055"/>
        <end position="2089"/>
    </location>
</feature>
<keyword evidence="11" id="KW-0067">ATP-binding</keyword>
<dbReference type="InterPro" id="IPR016187">
    <property type="entry name" value="CTDL_fold"/>
</dbReference>
<feature type="region of interest" description="Disordered" evidence="21">
    <location>
        <begin position="3454"/>
        <end position="3689"/>
    </location>
</feature>
<keyword evidence="17" id="KW-0234">DNA repair</keyword>
<dbReference type="SUPFAM" id="SSF54171">
    <property type="entry name" value="DNA-binding domain"/>
    <property type="match status" value="2"/>
</dbReference>
<dbReference type="InterPro" id="IPR023801">
    <property type="entry name" value="His_deacetylse_dom"/>
</dbReference>
<keyword evidence="6 20" id="KW-0863">Zinc-finger</keyword>
<reference evidence="25" key="1">
    <citation type="submission" date="2021-12" db="EMBL/GenBank/DDBJ databases">
        <title>Prjna785345.</title>
        <authorList>
            <person name="Rujirawat T."/>
            <person name="Krajaejun T."/>
        </authorList>
    </citation>
    <scope>NUCLEOTIDE SEQUENCE</scope>
    <source>
        <strain evidence="25">Pi057C3</strain>
    </source>
</reference>
<evidence type="ECO:0000256" key="8">
    <source>
        <dbReference type="ARBA" id="ARBA00022806"/>
    </source>
</evidence>
<feature type="compositionally biased region" description="Low complexity" evidence="21">
    <location>
        <begin position="2135"/>
        <end position="2152"/>
    </location>
</feature>
<feature type="compositionally biased region" description="Polar residues" evidence="21">
    <location>
        <begin position="1907"/>
        <end position="1918"/>
    </location>
</feature>
<dbReference type="InterPro" id="IPR011011">
    <property type="entry name" value="Znf_FYVE_PHD"/>
</dbReference>
<dbReference type="Pfam" id="PF12867">
    <property type="entry name" value="DinB_2"/>
    <property type="match status" value="1"/>
</dbReference>
<evidence type="ECO:0000256" key="17">
    <source>
        <dbReference type="ARBA" id="ARBA00023204"/>
    </source>
</evidence>
<keyword evidence="5" id="KW-0227">DNA damage</keyword>
<evidence type="ECO:0000256" key="10">
    <source>
        <dbReference type="ARBA" id="ARBA00022839"/>
    </source>
</evidence>
<dbReference type="InterPro" id="IPR027577">
    <property type="entry name" value="OvoA_Nterm"/>
</dbReference>
<keyword evidence="3" id="KW-0479">Metal-binding</keyword>
<dbReference type="SUPFAM" id="SSF57903">
    <property type="entry name" value="FYVE/PHD zinc finger"/>
    <property type="match status" value="1"/>
</dbReference>
<dbReference type="InterPro" id="IPR042095">
    <property type="entry name" value="SUMF_sf"/>
</dbReference>
<evidence type="ECO:0000256" key="15">
    <source>
        <dbReference type="ARBA" id="ARBA00023125"/>
    </source>
</evidence>
<dbReference type="InterPro" id="IPR001471">
    <property type="entry name" value="AP2/ERF_dom"/>
</dbReference>
<dbReference type="SMART" id="SM00380">
    <property type="entry name" value="AP2"/>
    <property type="match status" value="2"/>
</dbReference>
<dbReference type="SUPFAM" id="SSF52768">
    <property type="entry name" value="Arginase/deacetylase"/>
    <property type="match status" value="1"/>
</dbReference>
<dbReference type="InterPro" id="IPR005532">
    <property type="entry name" value="SUMF_dom"/>
</dbReference>
<dbReference type="GO" id="GO:0003677">
    <property type="term" value="F:DNA binding"/>
    <property type="evidence" value="ECO:0007669"/>
    <property type="project" value="UniProtKB-KW"/>
</dbReference>
<protein>
    <recommendedName>
        <fullName evidence="27">PHD-type domain-containing protein</fullName>
    </recommendedName>
</protein>
<evidence type="ECO:0000256" key="5">
    <source>
        <dbReference type="ARBA" id="ARBA00022763"/>
    </source>
</evidence>
<keyword evidence="7" id="KW-0378">Hydrolase</keyword>
<dbReference type="InterPro" id="IPR000286">
    <property type="entry name" value="HDACs"/>
</dbReference>
<feature type="compositionally biased region" description="Acidic residues" evidence="21">
    <location>
        <begin position="3454"/>
        <end position="3470"/>
    </location>
</feature>
<keyword evidence="2" id="KW-0540">Nuclease</keyword>
<evidence type="ECO:0000313" key="25">
    <source>
        <dbReference type="EMBL" id="KAJ0396020.1"/>
    </source>
</evidence>
<dbReference type="GO" id="GO:0120147">
    <property type="term" value="F:formylglycine-generating oxidase activity"/>
    <property type="evidence" value="ECO:0007669"/>
    <property type="project" value="TreeGrafter"/>
</dbReference>
<feature type="region of interest" description="Disordered" evidence="21">
    <location>
        <begin position="2043"/>
        <end position="2157"/>
    </location>
</feature>
<keyword evidence="13" id="KW-0408">Iron</keyword>
<feature type="domain" description="UvrD-like helicase C-terminal" evidence="24">
    <location>
        <begin position="338"/>
        <end position="616"/>
    </location>
</feature>
<evidence type="ECO:0000256" key="7">
    <source>
        <dbReference type="ARBA" id="ARBA00022801"/>
    </source>
</evidence>
<dbReference type="InterPro" id="IPR027417">
    <property type="entry name" value="P-loop_NTPase"/>
</dbReference>
<feature type="region of interest" description="Disordered" evidence="21">
    <location>
        <begin position="1898"/>
        <end position="1918"/>
    </location>
</feature>
<dbReference type="GO" id="GO:0003700">
    <property type="term" value="F:DNA-binding transcription factor activity"/>
    <property type="evidence" value="ECO:0007669"/>
    <property type="project" value="InterPro"/>
</dbReference>
<dbReference type="Pfam" id="PF12705">
    <property type="entry name" value="PDDEXK_1"/>
    <property type="match status" value="1"/>
</dbReference>
<proteinExistence type="predicted"/>
<evidence type="ECO:0000256" key="14">
    <source>
        <dbReference type="ARBA" id="ARBA00023015"/>
    </source>
</evidence>
<dbReference type="InterPro" id="IPR019786">
    <property type="entry name" value="Zinc_finger_PHD-type_CS"/>
</dbReference>
<evidence type="ECO:0000256" key="13">
    <source>
        <dbReference type="ARBA" id="ARBA00023004"/>
    </source>
</evidence>
<dbReference type="GO" id="GO:0006281">
    <property type="term" value="P:DNA repair"/>
    <property type="evidence" value="ECO:0007669"/>
    <property type="project" value="UniProtKB-KW"/>
</dbReference>
<dbReference type="SMART" id="SM00249">
    <property type="entry name" value="PHD"/>
    <property type="match status" value="1"/>
</dbReference>
<dbReference type="Gene3D" id="3.90.1580.10">
    <property type="entry name" value="paralog of FGE (formylglycine-generating enzyme)"/>
    <property type="match status" value="1"/>
</dbReference>
<evidence type="ECO:0000256" key="11">
    <source>
        <dbReference type="ARBA" id="ARBA00022840"/>
    </source>
</evidence>
<feature type="domain" description="AP2/ERF" evidence="23">
    <location>
        <begin position="1973"/>
        <end position="2032"/>
    </location>
</feature>
<evidence type="ECO:0000256" key="3">
    <source>
        <dbReference type="ARBA" id="ARBA00022723"/>
    </source>
</evidence>
<sequence>MRRRRGRHSLWVAHPPRRCWSDTACRVASADDVVRRQDRGHWSVRCDAPNAASALAVQRVLWLDQSGSSTLTANRSRTLALVGRPTADQLDAATAFHSLERRGHRILSPFEWVHQTMEELGRERRVLPFARLTAFLMHHVQELPLSRLHRGIASSSSRPQLRRGVADMLRFFNVLEAHGITPEAYTAYFADKGQDSEAADLLARHDLTSWDALPMELLEMLQTDPLYLAVVAGEYTDIVVDGVDRLSPAMLRLVSLLIRAPSMQSSTVISDSVLPPCLRSEQLLTMVSAQRDPDIECVSLLVQSVPDDVASRRQWWITQLDLATATKAKPGSSKKKKKKIDQDGDAGRALGATSDDRQCLAHTPAPVPITSLRFPSFADEAVEIASRIKELINREHVTASEIAVFCPTLNDVTYCIDALQAQGIVVRGRFGVLSGTSAQHLFDEPGVDAIFSLLVALCFPSDTKHLYNVLRSEYFGISAHHLSRIMERHYHHSTHATLIDVLQAFVDSDGASLIGTPDNEVAATVDAVRRILELLETCRSSCHSKTVQELVQIILDEAGQLPRVLDPSSPHDARHALALAEFLREIDAAQRIVQSPFVPFVVPYLLQLHSTRAAAARVDSDDRQAQNDGVSVLPLTPGGVAEFREQVLPTQVRLRLVVFMGMRDSKFPGRLQRITWPLPDGLLLPPLPVQTRDEWLRNCEALVTDVLVTADPRELLLSYALVGAQSTAKRPETFSRVLAPLWIEPLTPDGDHDQKMENTASFPPAGDTAAPAPSQGILTSSFTPSHLSYSQISEYQRCPQQYYLARVLRLRGDNDETRTNPAMMFGRSIHEALAAFARSLQQHATREQAHAAAVSALETTWRQTGFLSREQEALFRARARAALDKFIARSASETSAVLAVEQAFECQLPGTDIPLRGVWDRVDRLADGRIVIREFKSQSSAEVRGAQLDRTAQDSLQLQLYLVAYELLHGEAPSGASLEVISCAEKPVEPGFLEYSSEIRTRALAAVADAAKSIKAGAFEPTPSFVACSTCAFAGTFPRRFPTANKRALCAAASTRLHGSTGSGSVLPDARVSPASAQLAPALTALSASSTAIYPKLNMRLVHTSASVPAATSTTTGTPLSPTPKRFATTAAVAVDDDHDDDSYLYGERSDDWFTTARNPRHDVNFPGRDPATGRLVSMAMPNLKTCSRAEMLDYLDNTWALTDSIFAGLQGEHAFMTPPPHQLRHPLIFYYGHPTVFYVNKLVVSGLLDGPVNPYYEHVFEVGVDEMRWDDMSKNEMEWPSVAEVTEYRRQVYGIVRNLVETHPGLEPGHAPIDESNQLWALCMALEHERIHLETSSMLMLEHPVEFFRQPSLLPDYHPSAYRTDVPKRPQAGVDFPENELLPVAGGRVTIGKPRDFPTFGWDNEYGSKQIDVPACEVSKFMVSNGEFLEFVSSRGYLEPKYWSKLGWEWRCFRNTKWPQFWVPDGPSGSQQYKLRALFDVIPMQWDWPVQVNFHEAQAFCRWRNERDGNSDRVQYHITTEPIHQLLRDEEDRAAATSYDDILDASMNKPTTMAALHGKNLNLSYTSFAPVNAMPPTSAGFHDVFGNAWEWCEDMFSALPGFKLHPYYDDFSAPCFDGEHQVIMGGSFISTGDNGASKYARYHFRPHFFQHAGFRVVAQPVDQENASYTLATTCVNAPGPYVNTNPYRTSEAVKLNDARLGGKSADDVQALFDDIYRKSEGALEAFVQSIVAPSTDGQTMLVRNGVDGVRKLQDQLQRCDVVVVVGEDDPAAVGAALSDEYALVQTGAVPVFSKDSDTEARIRVRQASAPVLIRRAHPIGRVGPGLTARMSGPDGPHAVGAGTGCVVCGLDQDANKILLCDGCDAEYHIYCLVPPLHEIPEGDFYCKRCVQQGRRRPPATTARATESNAPSIVSSSAFSHTTADPSARFSAPGAASVPGGMPQLSAVMSGFAVQDEVGRLVPVRLEDVRESKFRGVLKLLSKGLKRPFVARIVNDKSVFQIGLFASEIEAAHAYDKTAIQLSGRHAELNFPHLHEGFVAKASAGLTPPAPSQPPSTSQPVRQASTPLRPAPPATAAASGSAPVGSTTGRGRGRGRGRGGGAAGGRGASGTAKRRLGVDPASSSDSGGPKRRKGPAATTSSVSASSAPTPSVNGVSAGPYRGVVVVRGVPQAQIMVQGKLVQLGASPTVEEAALAYDKAALKYFGGADADADVELNFPERRTELLKQLIEENMHQKARQVGAVNGSSQEAGATGSHGASAGSQLSVGARSMQSAKHNLAVKKLESWTLRLQRAVKLMEAAHRVRWQGVPIKQQAGVETDADAEGQAESGAEGPATRWFAEATATISDDMTRRHRRLRHGAVQIDHAVRLVMEELRLYAEQTPADPAHHSPPRSQVVLDLLATSRFLKLCATINELAHLELKQVDGDGEDENDDGGENSSSFEATLQQAVDLRTRLQMAVVAEKQKLQALLEADADAQRNALMANSESTDESYAAELAKQVSTLLREAKYVKRQVQRSRTIVKTRMVPRRPVETEKSEAPSDAMDSAAVDARETTTDNVTTSVTEPQETQPESDAAEPVSAEGPTVEKHVASETNDPVGSAPESEEMVPESYEETVVEDEWELCLAVEWRAGEWRLLPLALDDSHSFSSDWLSSETFTDDAVAAMQVTENEVCNWSSWPSAPSDSREESLATTTTPWLSHLTALHAGEAALREQIAGTSDRRRRLEGVIQLERERLREVVGVYRRVLEDVTRKTATAQQQQARATLDQRLLSSCREAVAPVVKQLVDRCDAVVVARLGQLDARLVDFRDEFAYYADALLHLKGDAAESTAVKNETDKDNDAPVAASSAGLRQAYSAFYLQELEALWRERCATTEGLHTALRSLVLQDEQAKATRGSSDPEEPESEAETLVARVRASLAQWQAFEWPAGLAKTSIVRGMESSPLTLKSEADTASLGQTVDAISELKQVIIDLTQDTQGSLTTPSSTRASPLPAAARAEVGSSLPSLESLSASTLVVYHPVFMEHQTPKSHPECPERLNRIVTMLTSIRKKHDRLLKIDRLTLTPDELAPSESTLLAVHSAVYLQQLRDRSAEATSSSTGAIQTAASSKTGSMSSTAPSKSLVFESNSSISRSVSTAAEQTTEQSASKGIAMIGAFGAHSTAHQDVVMDTYVSGKSWDVARAAAGTVCLAVDRVARREFRHAVCLVRPPGHHVGRHGRTQDAPSSGFCLLNNVVIGAMHARQYPWLRRIAVLDWDIHHGNGTEELLREDSDAFFASIHLHAAGKFFPGTGPSCQREHVVNVALEDSGAGSGSLAFRHAMSDQVLPAMRAFRPDIVFISAGFDGHRDDILGGRAAVKDTSVPAGYLEEDYVWATQQVLQLAEEFCDGRVVSVLEGGYDVRKETNSLAKSVAAHISAIATFAPHADGEGSPETQAVVKNEGDIRARGALLELLSKTVDLGDDLDDGMSDDSDADSADGARGDRTEAAVDEADEDEDMTGGEDDDDDDGEEDVDEMEGDGVEVEEDEDVEEEEEEEQEEEEDAEEDAPEEISEEQQGRRDDGDVLMATDEESEKPETELAGDASVNDDDDEDGDGDNEQSAEDDDSEQRHASVLEFAASLEVDNDSTHDQVERGDEDESMGDDGPMARPPTSHQEENGSAIYEASSDAHEVWNAREDGNESGDGALLDELPSMQE</sequence>
<dbReference type="NCBIfam" id="TIGR04344">
    <property type="entry name" value="ovoA_Nterm"/>
    <property type="match status" value="1"/>
</dbReference>
<dbReference type="InterPro" id="IPR019787">
    <property type="entry name" value="Znf_PHD-finger"/>
</dbReference>
<keyword evidence="18" id="KW-0539">Nucleus</keyword>
<evidence type="ECO:0000256" key="1">
    <source>
        <dbReference type="ARBA" id="ARBA00004123"/>
    </source>
</evidence>
<dbReference type="PROSITE" id="PS01359">
    <property type="entry name" value="ZF_PHD_1"/>
    <property type="match status" value="1"/>
</dbReference>
<comment type="subcellular location">
    <subcellularLocation>
        <location evidence="1">Nucleus</location>
    </subcellularLocation>
</comment>
<evidence type="ECO:0000256" key="4">
    <source>
        <dbReference type="ARBA" id="ARBA00022741"/>
    </source>
</evidence>
<dbReference type="InterPro" id="IPR024775">
    <property type="entry name" value="DinB-like"/>
</dbReference>
<evidence type="ECO:0000259" key="22">
    <source>
        <dbReference type="PROSITE" id="PS50016"/>
    </source>
</evidence>
<dbReference type="Pfam" id="PF00850">
    <property type="entry name" value="Hist_deacetyl"/>
    <property type="match status" value="1"/>
</dbReference>
<feature type="compositionally biased region" description="Acidic residues" evidence="21">
    <location>
        <begin position="3482"/>
        <end position="3547"/>
    </location>
</feature>
<dbReference type="Pfam" id="PF03781">
    <property type="entry name" value="FGE-sulfatase"/>
    <property type="match status" value="1"/>
</dbReference>
<evidence type="ECO:0000256" key="16">
    <source>
        <dbReference type="ARBA" id="ARBA00023163"/>
    </source>
</evidence>
<feature type="region of interest" description="Disordered" evidence="21">
    <location>
        <begin position="2241"/>
        <end position="2268"/>
    </location>
</feature>
<organism evidence="25 26">
    <name type="scientific">Pythium insidiosum</name>
    <name type="common">Pythiosis disease agent</name>
    <dbReference type="NCBI Taxonomy" id="114742"/>
    <lineage>
        <taxon>Eukaryota</taxon>
        <taxon>Sar</taxon>
        <taxon>Stramenopiles</taxon>
        <taxon>Oomycota</taxon>
        <taxon>Peronosporomycetes</taxon>
        <taxon>Pythiales</taxon>
        <taxon>Pythiaceae</taxon>
        <taxon>Pythium</taxon>
    </lineage>
</organism>
<dbReference type="PROSITE" id="PS51217">
    <property type="entry name" value="UVRD_HELICASE_CTER"/>
    <property type="match status" value="1"/>
</dbReference>
<dbReference type="Gene3D" id="3.30.40.10">
    <property type="entry name" value="Zinc/RING finger domain, C3HC4 (zinc finger)"/>
    <property type="match status" value="1"/>
</dbReference>
<feature type="compositionally biased region" description="Low complexity" evidence="21">
    <location>
        <begin position="2250"/>
        <end position="2262"/>
    </location>
</feature>
<dbReference type="InterPro" id="IPR011604">
    <property type="entry name" value="PDDEXK-like_dom_sf"/>
</dbReference>
<dbReference type="Gene3D" id="3.90.320.10">
    <property type="match status" value="1"/>
</dbReference>
<keyword evidence="16" id="KW-0804">Transcription</keyword>
<feature type="compositionally biased region" description="Basic and acidic residues" evidence="21">
    <location>
        <begin position="3660"/>
        <end position="3672"/>
    </location>
</feature>
<keyword evidence="26" id="KW-1185">Reference proteome</keyword>